<evidence type="ECO:0008006" key="4">
    <source>
        <dbReference type="Google" id="ProtNLM"/>
    </source>
</evidence>
<sequence>MGRIVTIAAVAVAMVATPAMAKDRVGYKAISAGSLSQAEATLTRERIIFPSRPELMLNLAAVYARTGRIDQARALYGEVMAREAVPMDLADGAVLSSHEIARRGLARLGATIASR</sequence>
<feature type="signal peptide" evidence="1">
    <location>
        <begin position="1"/>
        <end position="21"/>
    </location>
</feature>
<name>A0A2A4HS90_9SPHN</name>
<protein>
    <recommendedName>
        <fullName evidence="4">Tetratricopeptide repeat protein</fullName>
    </recommendedName>
</protein>
<comment type="caution">
    <text evidence="2">The sequence shown here is derived from an EMBL/GenBank/DDBJ whole genome shotgun (WGS) entry which is preliminary data.</text>
</comment>
<dbReference type="Proteomes" id="UP000218784">
    <property type="component" value="Unassembled WGS sequence"/>
</dbReference>
<accession>A0A2A4HS90</accession>
<feature type="chain" id="PRO_5013127975" description="Tetratricopeptide repeat protein" evidence="1">
    <location>
        <begin position="22"/>
        <end position="115"/>
    </location>
</feature>
<dbReference type="EMBL" id="NWVD01000011">
    <property type="protein sequence ID" value="PCG07772.1"/>
    <property type="molecule type" value="Genomic_DNA"/>
</dbReference>
<organism evidence="2 3">
    <name type="scientific">Sphingomonas ginsenosidimutans</name>
    <dbReference type="NCBI Taxonomy" id="862134"/>
    <lineage>
        <taxon>Bacteria</taxon>
        <taxon>Pseudomonadati</taxon>
        <taxon>Pseudomonadota</taxon>
        <taxon>Alphaproteobacteria</taxon>
        <taxon>Sphingomonadales</taxon>
        <taxon>Sphingomonadaceae</taxon>
        <taxon>Sphingomonas</taxon>
    </lineage>
</organism>
<dbReference type="AlphaFoldDB" id="A0A2A4HS90"/>
<evidence type="ECO:0000313" key="2">
    <source>
        <dbReference type="EMBL" id="PCG07772.1"/>
    </source>
</evidence>
<dbReference type="InterPro" id="IPR011990">
    <property type="entry name" value="TPR-like_helical_dom_sf"/>
</dbReference>
<dbReference type="Pfam" id="PF14559">
    <property type="entry name" value="TPR_19"/>
    <property type="match status" value="1"/>
</dbReference>
<dbReference type="Gene3D" id="1.25.40.10">
    <property type="entry name" value="Tetratricopeptide repeat domain"/>
    <property type="match status" value="1"/>
</dbReference>
<evidence type="ECO:0000313" key="3">
    <source>
        <dbReference type="Proteomes" id="UP000218784"/>
    </source>
</evidence>
<keyword evidence="3" id="KW-1185">Reference proteome</keyword>
<reference evidence="2 3" key="1">
    <citation type="submission" date="2017-09" db="EMBL/GenBank/DDBJ databases">
        <title>Sphingomonas ginsenosidimutans KACC 14949, whole genome shotgun sequence.</title>
        <authorList>
            <person name="Feng G."/>
            <person name="Zhu H."/>
        </authorList>
    </citation>
    <scope>NUCLEOTIDE SEQUENCE [LARGE SCALE GENOMIC DNA]</scope>
    <source>
        <strain evidence="2 3">KACC 14949</strain>
    </source>
</reference>
<proteinExistence type="predicted"/>
<keyword evidence="1" id="KW-0732">Signal</keyword>
<gene>
    <name evidence="2" type="ORF">COA17_16460</name>
</gene>
<dbReference type="SUPFAM" id="SSF48452">
    <property type="entry name" value="TPR-like"/>
    <property type="match status" value="1"/>
</dbReference>
<evidence type="ECO:0000256" key="1">
    <source>
        <dbReference type="SAM" id="SignalP"/>
    </source>
</evidence>